<feature type="compositionally biased region" description="Low complexity" evidence="1">
    <location>
        <begin position="19"/>
        <end position="33"/>
    </location>
</feature>
<sequence>MIWLFEGRPLSDVKRNLMSDSSSGGTGPDSFPTRHTGTVRDKSSSEEECGPQFNGLILSHNIRPHELPVKSIAWNGEKK</sequence>
<reference evidence="2 3" key="1">
    <citation type="submission" date="2019-05" db="EMBL/GenBank/DDBJ databases">
        <title>Another draft genome of Portunus trituberculatus and its Hox gene families provides insights of decapod evolution.</title>
        <authorList>
            <person name="Jeong J.-H."/>
            <person name="Song I."/>
            <person name="Kim S."/>
            <person name="Choi T."/>
            <person name="Kim D."/>
            <person name="Ryu S."/>
            <person name="Kim W."/>
        </authorList>
    </citation>
    <scope>NUCLEOTIDE SEQUENCE [LARGE SCALE GENOMIC DNA]</scope>
    <source>
        <tissue evidence="2">Muscle</tissue>
    </source>
</reference>
<dbReference type="Proteomes" id="UP000324222">
    <property type="component" value="Unassembled WGS sequence"/>
</dbReference>
<evidence type="ECO:0000313" key="3">
    <source>
        <dbReference type="Proteomes" id="UP000324222"/>
    </source>
</evidence>
<organism evidence="2 3">
    <name type="scientific">Portunus trituberculatus</name>
    <name type="common">Swimming crab</name>
    <name type="synonym">Neptunus trituberculatus</name>
    <dbReference type="NCBI Taxonomy" id="210409"/>
    <lineage>
        <taxon>Eukaryota</taxon>
        <taxon>Metazoa</taxon>
        <taxon>Ecdysozoa</taxon>
        <taxon>Arthropoda</taxon>
        <taxon>Crustacea</taxon>
        <taxon>Multicrustacea</taxon>
        <taxon>Malacostraca</taxon>
        <taxon>Eumalacostraca</taxon>
        <taxon>Eucarida</taxon>
        <taxon>Decapoda</taxon>
        <taxon>Pleocyemata</taxon>
        <taxon>Brachyura</taxon>
        <taxon>Eubrachyura</taxon>
        <taxon>Portunoidea</taxon>
        <taxon>Portunidae</taxon>
        <taxon>Portuninae</taxon>
        <taxon>Portunus</taxon>
    </lineage>
</organism>
<dbReference type="AlphaFoldDB" id="A0A5B7FKW8"/>
<evidence type="ECO:0000256" key="1">
    <source>
        <dbReference type="SAM" id="MobiDB-lite"/>
    </source>
</evidence>
<comment type="caution">
    <text evidence="2">The sequence shown here is derived from an EMBL/GenBank/DDBJ whole genome shotgun (WGS) entry which is preliminary data.</text>
</comment>
<keyword evidence="3" id="KW-1185">Reference proteome</keyword>
<protein>
    <submittedName>
        <fullName evidence="2">Uncharacterized protein</fullName>
    </submittedName>
</protein>
<name>A0A5B7FKW8_PORTR</name>
<gene>
    <name evidence="2" type="ORF">E2C01_041836</name>
</gene>
<evidence type="ECO:0000313" key="2">
    <source>
        <dbReference type="EMBL" id="MPC48071.1"/>
    </source>
</evidence>
<feature type="region of interest" description="Disordered" evidence="1">
    <location>
        <begin position="14"/>
        <end position="52"/>
    </location>
</feature>
<accession>A0A5B7FKW8</accession>
<dbReference type="EMBL" id="VSRR010008091">
    <property type="protein sequence ID" value="MPC48071.1"/>
    <property type="molecule type" value="Genomic_DNA"/>
</dbReference>
<proteinExistence type="predicted"/>